<sequence length="160" mass="17991">MLTALLCLQETYPSKADVVLEVVSTQDPPPTSSRPQNITKTTDIIDSQSAGKDVATSLSSQVNDHATESQYAQTRTSTSSTVASDRRSSDKIQQQQKDEDQLDWTPFQANTLPFQKNTSTLLSEQSQLIRQEVIHWMQLLSAEQEERLEVMLKALRRPAR</sequence>
<dbReference type="InParanoid" id="A0A1Y2GIQ0"/>
<feature type="compositionally biased region" description="Polar residues" evidence="1">
    <location>
        <begin position="47"/>
        <end position="83"/>
    </location>
</feature>
<protein>
    <submittedName>
        <fullName evidence="2">Uncharacterized protein</fullName>
    </submittedName>
</protein>
<dbReference type="GeneID" id="33561170"/>
<gene>
    <name evidence="2" type="ORF">BCR41DRAFT_103729</name>
</gene>
<dbReference type="AlphaFoldDB" id="A0A1Y2GIQ0"/>
<dbReference type="EMBL" id="MCFF01000026">
    <property type="protein sequence ID" value="ORZ12052.1"/>
    <property type="molecule type" value="Genomic_DNA"/>
</dbReference>
<dbReference type="Proteomes" id="UP000193648">
    <property type="component" value="Unassembled WGS sequence"/>
</dbReference>
<feature type="region of interest" description="Disordered" evidence="1">
    <location>
        <begin position="47"/>
        <end position="101"/>
    </location>
</feature>
<accession>A0A1Y2GIQ0</accession>
<dbReference type="OrthoDB" id="2418040at2759"/>
<evidence type="ECO:0000313" key="3">
    <source>
        <dbReference type="Proteomes" id="UP000193648"/>
    </source>
</evidence>
<keyword evidence="3" id="KW-1185">Reference proteome</keyword>
<organism evidence="2 3">
    <name type="scientific">Lobosporangium transversale</name>
    <dbReference type="NCBI Taxonomy" id="64571"/>
    <lineage>
        <taxon>Eukaryota</taxon>
        <taxon>Fungi</taxon>
        <taxon>Fungi incertae sedis</taxon>
        <taxon>Mucoromycota</taxon>
        <taxon>Mortierellomycotina</taxon>
        <taxon>Mortierellomycetes</taxon>
        <taxon>Mortierellales</taxon>
        <taxon>Mortierellaceae</taxon>
        <taxon>Lobosporangium</taxon>
    </lineage>
</organism>
<name>A0A1Y2GIQ0_9FUNG</name>
<reference evidence="2 3" key="1">
    <citation type="submission" date="2016-07" db="EMBL/GenBank/DDBJ databases">
        <title>Pervasive Adenine N6-methylation of Active Genes in Fungi.</title>
        <authorList>
            <consortium name="DOE Joint Genome Institute"/>
            <person name="Mondo S.J."/>
            <person name="Dannebaum R.O."/>
            <person name="Kuo R.C."/>
            <person name="Labutti K."/>
            <person name="Haridas S."/>
            <person name="Kuo A."/>
            <person name="Salamov A."/>
            <person name="Ahrendt S.R."/>
            <person name="Lipzen A."/>
            <person name="Sullivan W."/>
            <person name="Andreopoulos W.B."/>
            <person name="Clum A."/>
            <person name="Lindquist E."/>
            <person name="Daum C."/>
            <person name="Ramamoorthy G.K."/>
            <person name="Gryganskyi A."/>
            <person name="Culley D."/>
            <person name="Magnuson J.K."/>
            <person name="James T.Y."/>
            <person name="O'Malley M.A."/>
            <person name="Stajich J.E."/>
            <person name="Spatafora J.W."/>
            <person name="Visel A."/>
            <person name="Grigoriev I.V."/>
        </authorList>
    </citation>
    <scope>NUCLEOTIDE SEQUENCE [LARGE SCALE GENOMIC DNA]</scope>
    <source>
        <strain evidence="2 3">NRRL 3116</strain>
    </source>
</reference>
<dbReference type="RefSeq" id="XP_021879917.1">
    <property type="nucleotide sequence ID" value="XM_022019325.1"/>
</dbReference>
<comment type="caution">
    <text evidence="2">The sequence shown here is derived from an EMBL/GenBank/DDBJ whole genome shotgun (WGS) entry which is preliminary data.</text>
</comment>
<proteinExistence type="predicted"/>
<evidence type="ECO:0000313" key="2">
    <source>
        <dbReference type="EMBL" id="ORZ12052.1"/>
    </source>
</evidence>
<evidence type="ECO:0000256" key="1">
    <source>
        <dbReference type="SAM" id="MobiDB-lite"/>
    </source>
</evidence>